<dbReference type="EMBL" id="BSOY01000034">
    <property type="protein sequence ID" value="GLS01695.1"/>
    <property type="molecule type" value="Genomic_DNA"/>
</dbReference>
<keyword evidence="1" id="KW-0472">Membrane</keyword>
<evidence type="ECO:0000256" key="1">
    <source>
        <dbReference type="SAM" id="Phobius"/>
    </source>
</evidence>
<keyword evidence="1" id="KW-1133">Transmembrane helix</keyword>
<dbReference type="Proteomes" id="UP001156921">
    <property type="component" value="Unassembled WGS sequence"/>
</dbReference>
<dbReference type="RefSeq" id="WP_284222557.1">
    <property type="nucleotide sequence ID" value="NZ_BSOY01000034.1"/>
</dbReference>
<feature type="transmembrane region" description="Helical" evidence="1">
    <location>
        <begin position="142"/>
        <end position="162"/>
    </location>
</feature>
<evidence type="ECO:0000313" key="2">
    <source>
        <dbReference type="EMBL" id="GLS01695.1"/>
    </source>
</evidence>
<feature type="transmembrane region" description="Helical" evidence="1">
    <location>
        <begin position="60"/>
        <end position="80"/>
    </location>
</feature>
<feature type="transmembrane region" description="Helical" evidence="1">
    <location>
        <begin position="174"/>
        <end position="192"/>
    </location>
</feature>
<proteinExistence type="predicted"/>
<name>A0ABQ6BI41_9CAUL</name>
<reference evidence="3" key="1">
    <citation type="journal article" date="2019" name="Int. J. Syst. Evol. Microbiol.">
        <title>The Global Catalogue of Microorganisms (GCM) 10K type strain sequencing project: providing services to taxonomists for standard genome sequencing and annotation.</title>
        <authorList>
            <consortium name="The Broad Institute Genomics Platform"/>
            <consortium name="The Broad Institute Genome Sequencing Center for Infectious Disease"/>
            <person name="Wu L."/>
            <person name="Ma J."/>
        </authorList>
    </citation>
    <scope>NUCLEOTIDE SEQUENCE [LARGE SCALE GENOMIC DNA]</scope>
    <source>
        <strain evidence="3">NBRC 110107</strain>
    </source>
</reference>
<keyword evidence="3" id="KW-1185">Reference proteome</keyword>
<keyword evidence="1" id="KW-0812">Transmembrane</keyword>
<feature type="transmembrane region" description="Helical" evidence="1">
    <location>
        <begin position="20"/>
        <end position="48"/>
    </location>
</feature>
<protein>
    <recommendedName>
        <fullName evidence="4">DUF2306 domain-containing protein</fullName>
    </recommendedName>
</protein>
<feature type="transmembrane region" description="Helical" evidence="1">
    <location>
        <begin position="86"/>
        <end position="105"/>
    </location>
</feature>
<organism evidence="2 3">
    <name type="scientific">Brevundimonas denitrificans</name>
    <dbReference type="NCBI Taxonomy" id="1443434"/>
    <lineage>
        <taxon>Bacteria</taxon>
        <taxon>Pseudomonadati</taxon>
        <taxon>Pseudomonadota</taxon>
        <taxon>Alphaproteobacteria</taxon>
        <taxon>Caulobacterales</taxon>
        <taxon>Caulobacteraceae</taxon>
        <taxon>Brevundimonas</taxon>
    </lineage>
</organism>
<accession>A0ABQ6BI41</accession>
<feature type="transmembrane region" description="Helical" evidence="1">
    <location>
        <begin position="204"/>
        <end position="224"/>
    </location>
</feature>
<sequence length="244" mass="25378">MEAAAADNILRFGPEAPAILHAFAAILLFLHIAGASVAMIAAAVAVIARKGDPVHRAAGNVFFVSMLVMAGVAGGVSPFLPEIVPTNIVASLMALYLVTTGWMTVKRPEGALGGFETGALLFALAMAAAGAVFGRLTGDPTLYAFAVIATLAALADFTMLRRRGLKGVPRIARHLWRMCAAFFIATGSFFFGQADEIPAALRGPLTTVLGLAPLGVMLFWLVWVRISRAFKTAPAVPLGASADG</sequence>
<evidence type="ECO:0008006" key="4">
    <source>
        <dbReference type="Google" id="ProtNLM"/>
    </source>
</evidence>
<gene>
    <name evidence="2" type="ORF">GCM10007859_17100</name>
</gene>
<feature type="transmembrane region" description="Helical" evidence="1">
    <location>
        <begin position="117"/>
        <end position="136"/>
    </location>
</feature>
<comment type="caution">
    <text evidence="2">The sequence shown here is derived from an EMBL/GenBank/DDBJ whole genome shotgun (WGS) entry which is preliminary data.</text>
</comment>
<evidence type="ECO:0000313" key="3">
    <source>
        <dbReference type="Proteomes" id="UP001156921"/>
    </source>
</evidence>